<dbReference type="EMBL" id="UGXG01000002">
    <property type="protein sequence ID" value="SUG49209.1"/>
    <property type="molecule type" value="Genomic_DNA"/>
</dbReference>
<dbReference type="Proteomes" id="UP000254124">
    <property type="component" value="Unassembled WGS sequence"/>
</dbReference>
<dbReference type="EMBL" id="UGWZ01000001">
    <property type="protein sequence ID" value="SUG16528.1"/>
    <property type="molecule type" value="Genomic_DNA"/>
</dbReference>
<gene>
    <name evidence="1" type="ORF">NCTC7295_04243</name>
    <name evidence="2" type="ORF">NCTC8297_04536</name>
</gene>
<dbReference type="Proteomes" id="UP000254741">
    <property type="component" value="Unassembled WGS sequence"/>
</dbReference>
<protein>
    <submittedName>
        <fullName evidence="2">Heavy-metal-associated domain-containing protein</fullName>
    </submittedName>
</protein>
<reference evidence="3 4" key="1">
    <citation type="submission" date="2018-06" db="EMBL/GenBank/DDBJ databases">
        <authorList>
            <consortium name="Pathogen Informatics"/>
            <person name="Doyle S."/>
        </authorList>
    </citation>
    <scope>NUCLEOTIDE SEQUENCE [LARGE SCALE GENOMIC DNA]</scope>
    <source>
        <strain evidence="1 3">NCTC7295</strain>
        <strain evidence="2 4">NCTC8297</strain>
    </source>
</reference>
<evidence type="ECO:0000313" key="3">
    <source>
        <dbReference type="Proteomes" id="UP000254124"/>
    </source>
</evidence>
<name>A0A379TI68_SALER</name>
<evidence type="ECO:0000313" key="1">
    <source>
        <dbReference type="EMBL" id="SUG16528.1"/>
    </source>
</evidence>
<dbReference type="RefSeq" id="WP_012210453.1">
    <property type="nucleotide sequence ID" value="NZ_CBCSDD010000008.1"/>
</dbReference>
<sequence length="49" mass="5330">MVKKMILALDANATVRTDPVTRLVEVETSLSGEQMAIALQKTGFLPNDL</sequence>
<evidence type="ECO:0000313" key="4">
    <source>
        <dbReference type="Proteomes" id="UP000254741"/>
    </source>
</evidence>
<dbReference type="AlphaFoldDB" id="A0A379TI68"/>
<proteinExistence type="predicted"/>
<accession>A0A379TI68</accession>
<organism evidence="2 4">
    <name type="scientific">Salmonella enterica subsp. arizonae</name>
    <dbReference type="NCBI Taxonomy" id="59203"/>
    <lineage>
        <taxon>Bacteria</taxon>
        <taxon>Pseudomonadati</taxon>
        <taxon>Pseudomonadota</taxon>
        <taxon>Gammaproteobacteria</taxon>
        <taxon>Enterobacterales</taxon>
        <taxon>Enterobacteriaceae</taxon>
        <taxon>Salmonella</taxon>
    </lineage>
</organism>
<evidence type="ECO:0000313" key="2">
    <source>
        <dbReference type="EMBL" id="SUG49209.1"/>
    </source>
</evidence>